<evidence type="ECO:0000256" key="5">
    <source>
        <dbReference type="ARBA" id="ARBA00022997"/>
    </source>
</evidence>
<evidence type="ECO:0000256" key="2">
    <source>
        <dbReference type="ARBA" id="ARBA00007225"/>
    </source>
</evidence>
<evidence type="ECO:0000256" key="4">
    <source>
        <dbReference type="ARBA" id="ARBA00022801"/>
    </source>
</evidence>
<accession>G9WPZ7</accession>
<keyword evidence="4 6" id="KW-0378">Hydrolase</keyword>
<dbReference type="PATRIC" id="fig|796943.3.peg.1889"/>
<evidence type="ECO:0000313" key="7">
    <source>
        <dbReference type="EMBL" id="EHL10430.1"/>
    </source>
</evidence>
<dbReference type="EC" id="3.4.-.-" evidence="6"/>
<keyword evidence="8" id="KW-1185">Reference proteome</keyword>
<dbReference type="MEROPS" id="C69.001"/>
<comment type="catalytic activity">
    <reaction evidence="1">
        <text>an L-aminoacyl-L-amino acid + H2O = 2 an L-alpha-amino acid</text>
        <dbReference type="Rhea" id="RHEA:48940"/>
        <dbReference type="ChEBI" id="CHEBI:15377"/>
        <dbReference type="ChEBI" id="CHEBI:59869"/>
        <dbReference type="ChEBI" id="CHEBI:77460"/>
        <dbReference type="EC" id="3.4.13.19"/>
    </reaction>
</comment>
<dbReference type="STRING" id="796943.HMPREF9625_01430"/>
<evidence type="ECO:0000256" key="6">
    <source>
        <dbReference type="RuleBase" id="RU364089"/>
    </source>
</evidence>
<dbReference type="AlphaFoldDB" id="G9WPZ7"/>
<protein>
    <recommendedName>
        <fullName evidence="6">Dipeptidase</fullName>
        <ecNumber evidence="6">3.4.-.-</ecNumber>
    </recommendedName>
</protein>
<comment type="caution">
    <text evidence="7">The sequence shown here is derived from an EMBL/GenBank/DDBJ whole genome shotgun (WGS) entry which is preliminary data.</text>
</comment>
<dbReference type="Gene3D" id="3.60.60.10">
    <property type="entry name" value="Penicillin V Acylase, Chain A"/>
    <property type="match status" value="1"/>
</dbReference>
<keyword evidence="3 6" id="KW-0645">Protease</keyword>
<organism evidence="7 8">
    <name type="scientific">Oribacterium parvum ACB1</name>
    <dbReference type="NCBI Taxonomy" id="796943"/>
    <lineage>
        <taxon>Bacteria</taxon>
        <taxon>Bacillati</taxon>
        <taxon>Bacillota</taxon>
        <taxon>Clostridia</taxon>
        <taxon>Lachnospirales</taxon>
        <taxon>Lachnospiraceae</taxon>
        <taxon>Oribacterium</taxon>
    </lineage>
</organism>
<evidence type="ECO:0000313" key="8">
    <source>
        <dbReference type="Proteomes" id="UP000018461"/>
    </source>
</evidence>
<comment type="similarity">
    <text evidence="2 6">Belongs to the peptidase C69 family.</text>
</comment>
<dbReference type="NCBIfam" id="NF033678">
    <property type="entry name" value="C69_fam_dipept"/>
    <property type="match status" value="1"/>
</dbReference>
<dbReference type="GO" id="GO:0016805">
    <property type="term" value="F:dipeptidase activity"/>
    <property type="evidence" value="ECO:0007669"/>
    <property type="project" value="UniProtKB-KW"/>
</dbReference>
<sequence length="504" mass="57163">MSCTTILVGREASFDGSTMIARNEDSGSGSFSPKKFIVVEAKAQGEEYVSVLSHVKIPLPNNPLRYTCMPNAVYEDEGIWGAAGVNSENVSMTATETIACNERVLSGDPLVVYKKAENGRPEQIGGIGEEDMVSLVLPYIHSAREGVLRLGELLEQYGTYEMNGIAFSDEKEIWWLETIGGHHFIARRVPDNAYVMMPNQLGIDYFDFEDAFGAQDEYICSKDLKDFIARNHLDLRFSDEIEKTEGDWINPRECFGTHSDGDHIYNTPRAWYMARYFNKNTFSFDGENAELKPEDDDLPWCLCPEIKITPEDVKYILSSHFQGTPYDCYGKYGDEKNRGKYRPIGISRNNFLSLVQIRPDVPKEYAAIEWVCFGSNTFNAFVPFYANVNKTPEYFANTTKTVTSESFYWANRIIAALADAQFSECKMHIERYQGKVPTKGYTLMKSLEEKLEKKLPKNAAVIKLLEDCNEEIAKMVKEETEAVLDKVLYEVSCKMKNGFSRSDA</sequence>
<dbReference type="Proteomes" id="UP000018461">
    <property type="component" value="Unassembled WGS sequence"/>
</dbReference>
<evidence type="ECO:0000256" key="3">
    <source>
        <dbReference type="ARBA" id="ARBA00022670"/>
    </source>
</evidence>
<dbReference type="GO" id="GO:0006508">
    <property type="term" value="P:proteolysis"/>
    <property type="evidence" value="ECO:0007669"/>
    <property type="project" value="UniProtKB-KW"/>
</dbReference>
<dbReference type="GO" id="GO:0070004">
    <property type="term" value="F:cysteine-type exopeptidase activity"/>
    <property type="evidence" value="ECO:0007669"/>
    <property type="project" value="InterPro"/>
</dbReference>
<dbReference type="InterPro" id="IPR047804">
    <property type="entry name" value="C69_dipept_A-like"/>
</dbReference>
<dbReference type="InterPro" id="IPR005322">
    <property type="entry name" value="Peptidase_C69"/>
</dbReference>
<dbReference type="Pfam" id="PF03577">
    <property type="entry name" value="Peptidase_C69"/>
    <property type="match status" value="1"/>
</dbReference>
<evidence type="ECO:0000256" key="1">
    <source>
        <dbReference type="ARBA" id="ARBA00001670"/>
    </source>
</evidence>
<name>G9WPZ7_9FIRM</name>
<dbReference type="EMBL" id="AFZC02000001">
    <property type="protein sequence ID" value="EHL10430.1"/>
    <property type="molecule type" value="Genomic_DNA"/>
</dbReference>
<reference evidence="7" key="1">
    <citation type="submission" date="2011-08" db="EMBL/GenBank/DDBJ databases">
        <authorList>
            <consortium name="The Broad Institute Genome Sequencing Platform"/>
            <person name="Earl A."/>
            <person name="Ward D."/>
            <person name="Feldgarden M."/>
            <person name="Gevers D."/>
            <person name="Sizova M."/>
            <person name="Hazen A."/>
            <person name="Epstein S."/>
            <person name="Young S.K."/>
            <person name="Zeng Q."/>
            <person name="Gargeya S."/>
            <person name="Fitzgerald M."/>
            <person name="Haas B."/>
            <person name="Abouelleil A."/>
            <person name="Alvarado L."/>
            <person name="Arachchi H.M."/>
            <person name="Berlin A."/>
            <person name="Brown A."/>
            <person name="Chapman S.B."/>
            <person name="Chen Z."/>
            <person name="Dunbar C."/>
            <person name="Freedman E."/>
            <person name="Gearin G."/>
            <person name="Gellesch M."/>
            <person name="Goldberg J."/>
            <person name="Griggs A."/>
            <person name="Gujja S."/>
            <person name="Heiman D."/>
            <person name="Howarth C."/>
            <person name="Larson L."/>
            <person name="Lui A."/>
            <person name="MacDonald P.J.P."/>
            <person name="Montmayeur A."/>
            <person name="Murphy C."/>
            <person name="Neiman D."/>
            <person name="Pearson M."/>
            <person name="Priest M."/>
            <person name="Roberts A."/>
            <person name="Saif S."/>
            <person name="Shea T."/>
            <person name="Shenoy N."/>
            <person name="Sisk P."/>
            <person name="Stolte C."/>
            <person name="Sykes S."/>
            <person name="Wortman J."/>
            <person name="Nusbaum C."/>
            <person name="Birren B."/>
        </authorList>
    </citation>
    <scope>NUCLEOTIDE SEQUENCE</scope>
    <source>
        <strain evidence="7">ACB1</strain>
    </source>
</reference>
<gene>
    <name evidence="7" type="ORF">HMPREF9625_01430</name>
</gene>
<reference evidence="7" key="2">
    <citation type="submission" date="2013-03" db="EMBL/GenBank/DDBJ databases">
        <title>The Genome Sequence of Oribacterium sp. ACB1.</title>
        <authorList>
            <consortium name="The Broad Institute Genomics Platform"/>
            <consortium name="The Broad Institute Genome Sequencing Center for Infectious Disease"/>
            <person name="Earl A."/>
            <person name="Ward D."/>
            <person name="Feldgarden M."/>
            <person name="Gevers D."/>
            <person name="Sizova M."/>
            <person name="Hazen A."/>
            <person name="Epstein S."/>
            <person name="Walker B."/>
            <person name="Young S."/>
            <person name="Zeng Q."/>
            <person name="Gargeya S."/>
            <person name="Fitzgerald M."/>
            <person name="Haas B."/>
            <person name="Abouelleil A."/>
            <person name="Allen A.W."/>
            <person name="Alvarado L."/>
            <person name="Arachchi H.M."/>
            <person name="Berlin A.M."/>
            <person name="Chapman S.B."/>
            <person name="Gainer-Dewar J."/>
            <person name="Goldberg J."/>
            <person name="Griggs A."/>
            <person name="Gujja S."/>
            <person name="Hansen M."/>
            <person name="Howarth C."/>
            <person name="Imamovic A."/>
            <person name="Ireland A."/>
            <person name="Larimer J."/>
            <person name="McCowan C."/>
            <person name="Murphy C."/>
            <person name="Pearson M."/>
            <person name="Poon T.W."/>
            <person name="Priest M."/>
            <person name="Roberts A."/>
            <person name="Saif S."/>
            <person name="Shea T."/>
            <person name="Sisk P."/>
            <person name="Sykes S."/>
            <person name="Wortman J."/>
            <person name="Nusbaum C."/>
            <person name="Birren B."/>
        </authorList>
    </citation>
    <scope>NUCLEOTIDE SEQUENCE [LARGE SCALE GENOMIC DNA]</scope>
    <source>
        <strain evidence="7">ACB1</strain>
    </source>
</reference>
<proteinExistence type="inferred from homology"/>
<dbReference type="PANTHER" id="PTHR12994:SF17">
    <property type="entry name" value="LD30995P"/>
    <property type="match status" value="1"/>
</dbReference>
<dbReference type="PANTHER" id="PTHR12994">
    <property type="entry name" value="SECERNIN"/>
    <property type="match status" value="1"/>
</dbReference>
<keyword evidence="5 6" id="KW-0224">Dipeptidase</keyword>
<dbReference type="RefSeq" id="WP_009535276.1">
    <property type="nucleotide sequence ID" value="NZ_KE148312.1"/>
</dbReference>
<dbReference type="HOGENOM" id="CLU_014823_4_1_9"/>